<protein>
    <submittedName>
        <fullName evidence="1">Uncharacterized protein</fullName>
    </submittedName>
</protein>
<organism evidence="1">
    <name type="scientific">Anguilla anguilla</name>
    <name type="common">European freshwater eel</name>
    <name type="synonym">Muraena anguilla</name>
    <dbReference type="NCBI Taxonomy" id="7936"/>
    <lineage>
        <taxon>Eukaryota</taxon>
        <taxon>Metazoa</taxon>
        <taxon>Chordata</taxon>
        <taxon>Craniata</taxon>
        <taxon>Vertebrata</taxon>
        <taxon>Euteleostomi</taxon>
        <taxon>Actinopterygii</taxon>
        <taxon>Neopterygii</taxon>
        <taxon>Teleostei</taxon>
        <taxon>Anguilliformes</taxon>
        <taxon>Anguillidae</taxon>
        <taxon>Anguilla</taxon>
    </lineage>
</organism>
<dbReference type="EMBL" id="GBXM01003338">
    <property type="protein sequence ID" value="JAI05240.1"/>
    <property type="molecule type" value="Transcribed_RNA"/>
</dbReference>
<reference evidence="1" key="2">
    <citation type="journal article" date="2015" name="Fish Shellfish Immunol.">
        <title>Early steps in the European eel (Anguilla anguilla)-Vibrio vulnificus interaction in the gills: Role of the RtxA13 toxin.</title>
        <authorList>
            <person name="Callol A."/>
            <person name="Pajuelo D."/>
            <person name="Ebbesson L."/>
            <person name="Teles M."/>
            <person name="MacKenzie S."/>
            <person name="Amaro C."/>
        </authorList>
    </citation>
    <scope>NUCLEOTIDE SEQUENCE</scope>
</reference>
<sequence>MCKLVVRIYANEKHCVTCHLKKAEPIKQDLFYGEVPSSSKENLDTAKLKYPPYQPLYWPLSERAFCHSLDFASNSKATSCLRKSYSAIETILRRHHSVQL</sequence>
<proteinExistence type="predicted"/>
<dbReference type="AlphaFoldDB" id="A0A0E9XRI7"/>
<accession>A0A0E9XRI7</accession>
<reference evidence="1" key="1">
    <citation type="submission" date="2014-11" db="EMBL/GenBank/DDBJ databases">
        <authorList>
            <person name="Amaro Gonzalez C."/>
        </authorList>
    </citation>
    <scope>NUCLEOTIDE SEQUENCE</scope>
</reference>
<evidence type="ECO:0000313" key="1">
    <source>
        <dbReference type="EMBL" id="JAI05240.1"/>
    </source>
</evidence>
<name>A0A0E9XRI7_ANGAN</name>